<evidence type="ECO:0000259" key="1">
    <source>
        <dbReference type="Pfam" id="PF23055"/>
    </source>
</evidence>
<feature type="non-terminal residue" evidence="2">
    <location>
        <position position="325"/>
    </location>
</feature>
<evidence type="ECO:0000313" key="2">
    <source>
        <dbReference type="EMBL" id="CAB4046030.1"/>
    </source>
</evidence>
<feature type="non-terminal residue" evidence="2">
    <location>
        <position position="1"/>
    </location>
</feature>
<dbReference type="Pfam" id="PF23055">
    <property type="entry name" value="DUF7041"/>
    <property type="match status" value="1"/>
</dbReference>
<gene>
    <name evidence="2" type="ORF">PACLA_8A008331</name>
</gene>
<dbReference type="InterPro" id="IPR055469">
    <property type="entry name" value="DUF7041"/>
</dbReference>
<reference evidence="2" key="1">
    <citation type="submission" date="2020-04" db="EMBL/GenBank/DDBJ databases">
        <authorList>
            <person name="Alioto T."/>
            <person name="Alioto T."/>
            <person name="Gomez Garrido J."/>
        </authorList>
    </citation>
    <scope>NUCLEOTIDE SEQUENCE</scope>
    <source>
        <strain evidence="2">A484AB</strain>
    </source>
</reference>
<accession>A0A6S7KVC4</accession>
<name>A0A6S7KVC4_PARCT</name>
<feature type="domain" description="DUF7041" evidence="1">
    <location>
        <begin position="90"/>
        <end position="169"/>
    </location>
</feature>
<dbReference type="EMBL" id="CACRXK020044800">
    <property type="protein sequence ID" value="CAB4046030.1"/>
    <property type="molecule type" value="Genomic_DNA"/>
</dbReference>
<organism evidence="2 3">
    <name type="scientific">Paramuricea clavata</name>
    <name type="common">Red gorgonian</name>
    <name type="synonym">Violescent sea-whip</name>
    <dbReference type="NCBI Taxonomy" id="317549"/>
    <lineage>
        <taxon>Eukaryota</taxon>
        <taxon>Metazoa</taxon>
        <taxon>Cnidaria</taxon>
        <taxon>Anthozoa</taxon>
        <taxon>Octocorallia</taxon>
        <taxon>Malacalcyonacea</taxon>
        <taxon>Plexauridae</taxon>
        <taxon>Paramuricea</taxon>
    </lineage>
</organism>
<comment type="caution">
    <text evidence="2">The sequence shown here is derived from an EMBL/GenBank/DDBJ whole genome shotgun (WGS) entry which is preliminary data.</text>
</comment>
<proteinExistence type="predicted"/>
<dbReference type="Proteomes" id="UP001152795">
    <property type="component" value="Unassembled WGS sequence"/>
</dbReference>
<evidence type="ECO:0000313" key="3">
    <source>
        <dbReference type="Proteomes" id="UP001152795"/>
    </source>
</evidence>
<sequence length="325" mass="36634">TRADSCSKATAASLISMIRSLSKESNDAYFRWLSSSPDSEELFRISTKKNINAALAACDMVIVSLNSIAGISDCPESPKNEKKRLPKIEMRPFCRKNPKLWFDHLEIIFASSDVLLENHRFAALLKLLDETASSLLSELTRSQRPELYSEAKDLLIKEFSLSKFDRVKEYIFNSSPGPDERLTHFASRVEVLMEDISIDDVKKFCLLRHSPPAVRLQLAGRQFEKVSLGDLLKEADTLTQRATQDSMTVGHIQGGNRKNQARTAWKESKVCHFHKKFGNDAYQCTGGDKCHMWNEKLKLVQARSKTSDTGSWKEKGNDSGNPSRG</sequence>
<protein>
    <recommendedName>
        <fullName evidence="1">DUF7041 domain-containing protein</fullName>
    </recommendedName>
</protein>
<dbReference type="AlphaFoldDB" id="A0A6S7KVC4"/>
<keyword evidence="3" id="KW-1185">Reference proteome</keyword>